<dbReference type="PROSITE" id="PS50893">
    <property type="entry name" value="ABC_TRANSPORTER_2"/>
    <property type="match status" value="1"/>
</dbReference>
<dbReference type="Proteomes" id="UP000053070">
    <property type="component" value="Unassembled WGS sequence"/>
</dbReference>
<dbReference type="SMART" id="SM00382">
    <property type="entry name" value="AAA"/>
    <property type="match status" value="1"/>
</dbReference>
<gene>
    <name evidence="1" type="ORF">AAW01_12550</name>
</gene>
<evidence type="ECO:0000313" key="2">
    <source>
        <dbReference type="Proteomes" id="UP000053070"/>
    </source>
</evidence>
<dbReference type="Pfam" id="PF00005">
    <property type="entry name" value="ABC_tran"/>
    <property type="match status" value="1"/>
</dbReference>
<dbReference type="KEGG" id="egn:BMF35_b0092"/>
<dbReference type="InterPro" id="IPR027417">
    <property type="entry name" value="P-loop_NTPase"/>
</dbReference>
<dbReference type="RefSeq" id="WP_047007780.1">
    <property type="nucleotide sequence ID" value="NZ_CP018098.1"/>
</dbReference>
<sequence length="208" mass="22372">MSFDIDITIQPGERPMAVRIVSDARLTALVGPSGVGKTSALNAIAGLAKPLQGHVNVAGQRMFDEARGIDLPPEKRRAGYVFQDTRLFPHRTVAANLAFAGKFSDRTQAPIDHDETVRLLEIGHLLNRYPANLSGGEARRVAIGRALLSAPRFLLLDEPAASLDPARAEALLALIERLRDTIDLPIMLVSHSAAEVERLAGAVVEMGS</sequence>
<dbReference type="PANTHER" id="PTHR43514:SF4">
    <property type="entry name" value="ABC TRANSPORTER I FAMILY MEMBER 10"/>
    <property type="match status" value="1"/>
</dbReference>
<name>A0A0G9MK51_9SPHN</name>
<dbReference type="OrthoDB" id="9802264at2"/>
<dbReference type="InterPro" id="IPR003439">
    <property type="entry name" value="ABC_transporter-like_ATP-bd"/>
</dbReference>
<proteinExistence type="predicted"/>
<dbReference type="PROSITE" id="PS00211">
    <property type="entry name" value="ABC_TRANSPORTER_1"/>
    <property type="match status" value="1"/>
</dbReference>
<keyword evidence="1" id="KW-0067">ATP-binding</keyword>
<dbReference type="SUPFAM" id="SSF52540">
    <property type="entry name" value="P-loop containing nucleoside triphosphate hydrolases"/>
    <property type="match status" value="1"/>
</dbReference>
<dbReference type="InterPro" id="IPR017871">
    <property type="entry name" value="ABC_transporter-like_CS"/>
</dbReference>
<dbReference type="STRING" id="502682.BMF35_b0092"/>
<comment type="caution">
    <text evidence="1">The sequence shown here is derived from an EMBL/GenBank/DDBJ whole genome shotgun (WGS) entry which is preliminary data.</text>
</comment>
<accession>A0A0G9MK51</accession>
<dbReference type="GO" id="GO:0016887">
    <property type="term" value="F:ATP hydrolysis activity"/>
    <property type="evidence" value="ECO:0007669"/>
    <property type="project" value="InterPro"/>
</dbReference>
<dbReference type="PANTHER" id="PTHR43514">
    <property type="entry name" value="ABC TRANSPORTER I FAMILY MEMBER 10"/>
    <property type="match status" value="1"/>
</dbReference>
<dbReference type="EMBL" id="LBHC01000003">
    <property type="protein sequence ID" value="KLE31070.1"/>
    <property type="molecule type" value="Genomic_DNA"/>
</dbReference>
<dbReference type="InterPro" id="IPR050334">
    <property type="entry name" value="Molybdenum_import_ModC"/>
</dbReference>
<dbReference type="InterPro" id="IPR003593">
    <property type="entry name" value="AAA+_ATPase"/>
</dbReference>
<reference evidence="1 2" key="1">
    <citation type="submission" date="2015-04" db="EMBL/GenBank/DDBJ databases">
        <title>The draft genome sequence of Erythrobacr gangjinensis K7-2.</title>
        <authorList>
            <person name="Zhuang L."/>
            <person name="Liu Y."/>
            <person name="Shao Z."/>
        </authorList>
    </citation>
    <scope>NUCLEOTIDE SEQUENCE [LARGE SCALE GENOMIC DNA]</scope>
    <source>
        <strain evidence="1 2">K7-2</strain>
    </source>
</reference>
<dbReference type="Gene3D" id="3.40.50.300">
    <property type="entry name" value="P-loop containing nucleotide triphosphate hydrolases"/>
    <property type="match status" value="1"/>
</dbReference>
<protein>
    <submittedName>
        <fullName evidence="1">Molybdenum ABC transporter ATP-binding protein</fullName>
    </submittedName>
</protein>
<keyword evidence="2" id="KW-1185">Reference proteome</keyword>
<dbReference type="AlphaFoldDB" id="A0A0G9MK51"/>
<keyword evidence="1" id="KW-0547">Nucleotide-binding</keyword>
<organism evidence="1 2">
    <name type="scientific">Aurantiacibacter gangjinensis</name>
    <dbReference type="NCBI Taxonomy" id="502682"/>
    <lineage>
        <taxon>Bacteria</taxon>
        <taxon>Pseudomonadati</taxon>
        <taxon>Pseudomonadota</taxon>
        <taxon>Alphaproteobacteria</taxon>
        <taxon>Sphingomonadales</taxon>
        <taxon>Erythrobacteraceae</taxon>
        <taxon>Aurantiacibacter</taxon>
    </lineage>
</organism>
<evidence type="ECO:0000313" key="1">
    <source>
        <dbReference type="EMBL" id="KLE31070.1"/>
    </source>
</evidence>
<dbReference type="GO" id="GO:0005524">
    <property type="term" value="F:ATP binding"/>
    <property type="evidence" value="ECO:0007669"/>
    <property type="project" value="UniProtKB-KW"/>
</dbReference>
<dbReference type="PATRIC" id="fig|502682.8.peg.2559"/>